<proteinExistence type="predicted"/>
<name>A0A6G1EE16_9ORYZ</name>
<evidence type="ECO:0000313" key="1">
    <source>
        <dbReference type="EMBL" id="KAF0922989.1"/>
    </source>
</evidence>
<reference evidence="1 2" key="1">
    <citation type="submission" date="2019-11" db="EMBL/GenBank/DDBJ databases">
        <title>Whole genome sequence of Oryza granulata.</title>
        <authorList>
            <person name="Li W."/>
        </authorList>
    </citation>
    <scope>NUCLEOTIDE SEQUENCE [LARGE SCALE GENOMIC DNA]</scope>
    <source>
        <strain evidence="2">cv. Menghai</strain>
        <tissue evidence="1">Leaf</tissue>
    </source>
</reference>
<dbReference type="AlphaFoldDB" id="A0A6G1EE16"/>
<sequence>MENPPTPAVAFCRAVATTTPLCDPAVAATVSNASVDEFMEASGTAMSTYTWILEATPLRLHCRHPEGVRQNSSK</sequence>
<evidence type="ECO:0000313" key="2">
    <source>
        <dbReference type="Proteomes" id="UP000479710"/>
    </source>
</evidence>
<gene>
    <name evidence="1" type="ORF">E2562_002199</name>
</gene>
<protein>
    <submittedName>
        <fullName evidence="1">Uncharacterized protein</fullName>
    </submittedName>
</protein>
<comment type="caution">
    <text evidence="1">The sequence shown here is derived from an EMBL/GenBank/DDBJ whole genome shotgun (WGS) entry which is preliminary data.</text>
</comment>
<keyword evidence="2" id="KW-1185">Reference proteome</keyword>
<dbReference type="EMBL" id="SPHZ02000003">
    <property type="protein sequence ID" value="KAF0922989.1"/>
    <property type="molecule type" value="Genomic_DNA"/>
</dbReference>
<accession>A0A6G1EE16</accession>
<organism evidence="1 2">
    <name type="scientific">Oryza meyeriana var. granulata</name>
    <dbReference type="NCBI Taxonomy" id="110450"/>
    <lineage>
        <taxon>Eukaryota</taxon>
        <taxon>Viridiplantae</taxon>
        <taxon>Streptophyta</taxon>
        <taxon>Embryophyta</taxon>
        <taxon>Tracheophyta</taxon>
        <taxon>Spermatophyta</taxon>
        <taxon>Magnoliopsida</taxon>
        <taxon>Liliopsida</taxon>
        <taxon>Poales</taxon>
        <taxon>Poaceae</taxon>
        <taxon>BOP clade</taxon>
        <taxon>Oryzoideae</taxon>
        <taxon>Oryzeae</taxon>
        <taxon>Oryzinae</taxon>
        <taxon>Oryza</taxon>
        <taxon>Oryza meyeriana</taxon>
    </lineage>
</organism>
<dbReference type="Proteomes" id="UP000479710">
    <property type="component" value="Unassembled WGS sequence"/>
</dbReference>